<evidence type="ECO:0000313" key="1">
    <source>
        <dbReference type="EMBL" id="APH17350.1"/>
    </source>
</evidence>
<dbReference type="AlphaFoldDB" id="A0A1L3NML1"/>
<protein>
    <submittedName>
        <fullName evidence="1">Phage portal family protein</fullName>
    </submittedName>
</protein>
<name>A0A1L3NML1_CLOSG</name>
<organism evidence="1 2">
    <name type="scientific">Clostridium sporogenes</name>
    <dbReference type="NCBI Taxonomy" id="1509"/>
    <lineage>
        <taxon>Bacteria</taxon>
        <taxon>Bacillati</taxon>
        <taxon>Bacillota</taxon>
        <taxon>Clostridia</taxon>
        <taxon>Eubacteriales</taxon>
        <taxon>Clostridiaceae</taxon>
        <taxon>Clostridium</taxon>
    </lineage>
</organism>
<evidence type="ECO:0000313" key="2">
    <source>
        <dbReference type="Proteomes" id="UP000182204"/>
    </source>
</evidence>
<gene>
    <name evidence="1" type="ORF">NPD5_2136</name>
</gene>
<accession>A0A1L3NML1</accession>
<dbReference type="InterPro" id="IPR006944">
    <property type="entry name" value="Phage/GTA_portal"/>
</dbReference>
<dbReference type="Pfam" id="PF04860">
    <property type="entry name" value="Phage_portal"/>
    <property type="match status" value="1"/>
</dbReference>
<reference evidence="1 2" key="1">
    <citation type="submission" date="2015-11" db="EMBL/GenBank/DDBJ databases">
        <authorList>
            <person name="Hill K.K."/>
            <person name="Shirey T.B."/>
            <person name="Raphael B."/>
            <person name="Daligault H.E."/>
            <person name="Davenport K.W."/>
            <person name="Bruce D.C."/>
            <person name="Foley B.T."/>
            <person name="Johnson S.L."/>
        </authorList>
    </citation>
    <scope>NUCLEOTIDE SEQUENCE [LARGE SCALE GENOMIC DNA]</scope>
    <source>
        <strain evidence="1 2">CDC_1632</strain>
    </source>
</reference>
<dbReference type="RefSeq" id="WP_072585775.1">
    <property type="nucleotide sequence ID" value="NZ_CP013243.1"/>
</dbReference>
<dbReference type="EMBL" id="CP013243">
    <property type="protein sequence ID" value="APH17350.1"/>
    <property type="molecule type" value="Genomic_DNA"/>
</dbReference>
<proteinExistence type="predicted"/>
<sequence>MPGILSKIFKKNKSPTKEVERAEIMNGSPAIFTPFSGEAYESDIYRAAVDAIARNAAKLKPVHVVTMQGQRKDGDSQLNRILQVRPNPYMTAYDIIYKLVTHYYLYNNAFAYLQKDDRGNLTGIYPLRPLQMEYMTDLTGELYCKFYFMGGKEFILPYTEVFTIRRFYNSNDLLGDTNTAIMPTLELAHTQSEGLESAIKAGATIRGILKYNQVLSPEKLKQEKEAFISDYLSVSNNGGIAAVDSKAEYIPLELNSVNIDDKQLKAVKEKIYDYLGISVNIVNSTYNENEWAAFYESVIEPLAVQFSLELTDKIFTPREQAFGNSILLEANRLQFASNTTKTNILKELMPLGLFTVNQALEILNLPAVENGDRRVQTLNVVSTDIVDKYQMKGKGVKENEGD</sequence>
<dbReference type="Proteomes" id="UP000182204">
    <property type="component" value="Chromosome"/>
</dbReference>